<accession>T0F3S1</accession>
<evidence type="ECO:0008006" key="4">
    <source>
        <dbReference type="Google" id="ProtNLM"/>
    </source>
</evidence>
<dbReference type="EMBL" id="AUSS01000020">
    <property type="protein sequence ID" value="EPZ92741.1"/>
    <property type="molecule type" value="Genomic_DNA"/>
</dbReference>
<dbReference type="PATRIC" id="fig|1355531.3.peg.1026"/>
<proteinExistence type="predicted"/>
<organism evidence="2 3">
    <name type="scientific">Helicobacter pylori UM114</name>
    <dbReference type="NCBI Taxonomy" id="1355531"/>
    <lineage>
        <taxon>Bacteria</taxon>
        <taxon>Pseudomonadati</taxon>
        <taxon>Campylobacterota</taxon>
        <taxon>Epsilonproteobacteria</taxon>
        <taxon>Campylobacterales</taxon>
        <taxon>Helicobacteraceae</taxon>
        <taxon>Helicobacter</taxon>
    </lineage>
</organism>
<dbReference type="Proteomes" id="UP000015605">
    <property type="component" value="Unassembled WGS sequence"/>
</dbReference>
<feature type="region of interest" description="Disordered" evidence="1">
    <location>
        <begin position="61"/>
        <end position="118"/>
    </location>
</feature>
<comment type="caution">
    <text evidence="2">The sequence shown here is derived from an EMBL/GenBank/DDBJ whole genome shotgun (WGS) entry which is preliminary data.</text>
</comment>
<evidence type="ECO:0000313" key="2">
    <source>
        <dbReference type="EMBL" id="EPZ92741.1"/>
    </source>
</evidence>
<feature type="compositionally biased region" description="Basic residues" evidence="1">
    <location>
        <begin position="83"/>
        <end position="93"/>
    </location>
</feature>
<reference evidence="2 3" key="1">
    <citation type="journal article" date="2013" name="Genome Announc.">
        <title>Multiple genome sequences of Helicobacter pylori strains of diverse disease and antibiotic resistance backgrounds from Malaysia.</title>
        <authorList>
            <person name="Rehvathy V."/>
            <person name="Tan M.H."/>
            <person name="Gunaletchumy S.P."/>
            <person name="Teh X."/>
            <person name="Wang S."/>
            <person name="Baybayan P."/>
            <person name="Singh S."/>
            <person name="Ashby M."/>
            <person name="Kaakoush N.O."/>
            <person name="Mitchell H.M."/>
            <person name="Croft L.J."/>
            <person name="Goh K.L."/>
            <person name="Loke M.F."/>
            <person name="Vadivelu J."/>
        </authorList>
    </citation>
    <scope>NUCLEOTIDE SEQUENCE [LARGE SCALE GENOMIC DNA]</scope>
    <source>
        <strain evidence="2 3">UM114</strain>
    </source>
</reference>
<evidence type="ECO:0000256" key="1">
    <source>
        <dbReference type="SAM" id="MobiDB-lite"/>
    </source>
</evidence>
<dbReference type="AlphaFoldDB" id="T0F3S1"/>
<protein>
    <recommendedName>
        <fullName evidence="4">Ribbon-helix-helix protein CopG domain-containing protein</fullName>
    </recommendedName>
</protein>
<sequence length="118" mass="14144">MRSWNYKHANKNFKPKVWTNSVLLENGLLEILEAIKNLENRSRSAVLERLIIFFIETQKGHDNEQSWKKSKRAYKRTLTNQTKKNKLKRKQFKRVAEAQKKKQLQASANRSFSYFERS</sequence>
<name>T0F3S1_HELPX</name>
<evidence type="ECO:0000313" key="3">
    <source>
        <dbReference type="Proteomes" id="UP000015605"/>
    </source>
</evidence>
<gene>
    <name evidence="2" type="ORF">N207_08530</name>
</gene>